<evidence type="ECO:0000256" key="1">
    <source>
        <dbReference type="SAM" id="MobiDB-lite"/>
    </source>
</evidence>
<dbReference type="Proteomes" id="UP000799771">
    <property type="component" value="Unassembled WGS sequence"/>
</dbReference>
<sequence>MGSARPGTRDDLEFSGNAQIRQSNRPYPLFYGITIIYLELSTSKTAAIGTRAATNGERSVVSGQNANRTVAGLTLECDLSKLDHAMMSRLPHPALLETSCAVGNHAIRRVHARKIPSRQGSPFAAEPGKAKREPQLPIPGVMVHAVVQPSHFRVCRHFSTCKPGERFCKASTPSGGNNGPLRTPTQALEDHARQPVGLNKVDRFPQAENDEP</sequence>
<dbReference type="GeneID" id="54410840"/>
<keyword evidence="3" id="KW-1185">Reference proteome</keyword>
<gene>
    <name evidence="2" type="ORF">P153DRAFT_385261</name>
</gene>
<organism evidence="2 3">
    <name type="scientific">Dothidotthia symphoricarpi CBS 119687</name>
    <dbReference type="NCBI Taxonomy" id="1392245"/>
    <lineage>
        <taxon>Eukaryota</taxon>
        <taxon>Fungi</taxon>
        <taxon>Dikarya</taxon>
        <taxon>Ascomycota</taxon>
        <taxon>Pezizomycotina</taxon>
        <taxon>Dothideomycetes</taxon>
        <taxon>Pleosporomycetidae</taxon>
        <taxon>Pleosporales</taxon>
        <taxon>Dothidotthiaceae</taxon>
        <taxon>Dothidotthia</taxon>
    </lineage>
</organism>
<dbReference type="AlphaFoldDB" id="A0A6A6AGJ8"/>
<dbReference type="RefSeq" id="XP_033524414.1">
    <property type="nucleotide sequence ID" value="XM_033670408.1"/>
</dbReference>
<protein>
    <submittedName>
        <fullName evidence="2">Uncharacterized protein</fullName>
    </submittedName>
</protein>
<accession>A0A6A6AGJ8</accession>
<feature type="region of interest" description="Disordered" evidence="1">
    <location>
        <begin position="170"/>
        <end position="212"/>
    </location>
</feature>
<proteinExistence type="predicted"/>
<evidence type="ECO:0000313" key="2">
    <source>
        <dbReference type="EMBL" id="KAF2130027.1"/>
    </source>
</evidence>
<name>A0A6A6AGJ8_9PLEO</name>
<reference evidence="2" key="1">
    <citation type="journal article" date="2020" name="Stud. Mycol.">
        <title>101 Dothideomycetes genomes: a test case for predicting lifestyles and emergence of pathogens.</title>
        <authorList>
            <person name="Haridas S."/>
            <person name="Albert R."/>
            <person name="Binder M."/>
            <person name="Bloem J."/>
            <person name="Labutti K."/>
            <person name="Salamov A."/>
            <person name="Andreopoulos B."/>
            <person name="Baker S."/>
            <person name="Barry K."/>
            <person name="Bills G."/>
            <person name="Bluhm B."/>
            <person name="Cannon C."/>
            <person name="Castanera R."/>
            <person name="Culley D."/>
            <person name="Daum C."/>
            <person name="Ezra D."/>
            <person name="Gonzalez J."/>
            <person name="Henrissat B."/>
            <person name="Kuo A."/>
            <person name="Liang C."/>
            <person name="Lipzen A."/>
            <person name="Lutzoni F."/>
            <person name="Magnuson J."/>
            <person name="Mondo S."/>
            <person name="Nolan M."/>
            <person name="Ohm R."/>
            <person name="Pangilinan J."/>
            <person name="Park H.-J."/>
            <person name="Ramirez L."/>
            <person name="Alfaro M."/>
            <person name="Sun H."/>
            <person name="Tritt A."/>
            <person name="Yoshinaga Y."/>
            <person name="Zwiers L.-H."/>
            <person name="Turgeon B."/>
            <person name="Goodwin S."/>
            <person name="Spatafora J."/>
            <person name="Crous P."/>
            <person name="Grigoriev I."/>
        </authorList>
    </citation>
    <scope>NUCLEOTIDE SEQUENCE</scope>
    <source>
        <strain evidence="2">CBS 119687</strain>
    </source>
</reference>
<evidence type="ECO:0000313" key="3">
    <source>
        <dbReference type="Proteomes" id="UP000799771"/>
    </source>
</evidence>
<dbReference type="EMBL" id="ML977505">
    <property type="protein sequence ID" value="KAF2130027.1"/>
    <property type="molecule type" value="Genomic_DNA"/>
</dbReference>